<dbReference type="Gene3D" id="1.10.510.10">
    <property type="entry name" value="Transferase(Phosphotransferase) domain 1"/>
    <property type="match status" value="1"/>
</dbReference>
<name>A0A6A5S8N5_9PLEO</name>
<evidence type="ECO:0000313" key="1">
    <source>
        <dbReference type="EMBL" id="KAF1935894.1"/>
    </source>
</evidence>
<accession>A0A6A5S8N5</accession>
<organism evidence="1 2">
    <name type="scientific">Clathrospora elynae</name>
    <dbReference type="NCBI Taxonomy" id="706981"/>
    <lineage>
        <taxon>Eukaryota</taxon>
        <taxon>Fungi</taxon>
        <taxon>Dikarya</taxon>
        <taxon>Ascomycota</taxon>
        <taxon>Pezizomycotina</taxon>
        <taxon>Dothideomycetes</taxon>
        <taxon>Pleosporomycetidae</taxon>
        <taxon>Pleosporales</taxon>
        <taxon>Diademaceae</taxon>
        <taxon>Clathrospora</taxon>
    </lineage>
</organism>
<dbReference type="SUPFAM" id="SSF56112">
    <property type="entry name" value="Protein kinase-like (PK-like)"/>
    <property type="match status" value="1"/>
</dbReference>
<proteinExistence type="predicted"/>
<gene>
    <name evidence="1" type="ORF">EJ02DRAFT_516153</name>
</gene>
<dbReference type="Proteomes" id="UP000800038">
    <property type="component" value="Unassembled WGS sequence"/>
</dbReference>
<evidence type="ECO:0008006" key="3">
    <source>
        <dbReference type="Google" id="ProtNLM"/>
    </source>
</evidence>
<dbReference type="AlphaFoldDB" id="A0A6A5S8N5"/>
<evidence type="ECO:0000313" key="2">
    <source>
        <dbReference type="Proteomes" id="UP000800038"/>
    </source>
</evidence>
<protein>
    <recommendedName>
        <fullName evidence="3">Protein kinase domain-containing protein</fullName>
    </recommendedName>
</protein>
<dbReference type="OrthoDB" id="5337378at2759"/>
<dbReference type="InterPro" id="IPR011009">
    <property type="entry name" value="Kinase-like_dom_sf"/>
</dbReference>
<reference evidence="1" key="1">
    <citation type="journal article" date="2020" name="Stud. Mycol.">
        <title>101 Dothideomycetes genomes: a test case for predicting lifestyles and emergence of pathogens.</title>
        <authorList>
            <person name="Haridas S."/>
            <person name="Albert R."/>
            <person name="Binder M."/>
            <person name="Bloem J."/>
            <person name="Labutti K."/>
            <person name="Salamov A."/>
            <person name="Andreopoulos B."/>
            <person name="Baker S."/>
            <person name="Barry K."/>
            <person name="Bills G."/>
            <person name="Bluhm B."/>
            <person name="Cannon C."/>
            <person name="Castanera R."/>
            <person name="Culley D."/>
            <person name="Daum C."/>
            <person name="Ezra D."/>
            <person name="Gonzalez J."/>
            <person name="Henrissat B."/>
            <person name="Kuo A."/>
            <person name="Liang C."/>
            <person name="Lipzen A."/>
            <person name="Lutzoni F."/>
            <person name="Magnuson J."/>
            <person name="Mondo S."/>
            <person name="Nolan M."/>
            <person name="Ohm R."/>
            <person name="Pangilinan J."/>
            <person name="Park H.-J."/>
            <person name="Ramirez L."/>
            <person name="Alfaro M."/>
            <person name="Sun H."/>
            <person name="Tritt A."/>
            <person name="Yoshinaga Y."/>
            <person name="Zwiers L.-H."/>
            <person name="Turgeon B."/>
            <person name="Goodwin S."/>
            <person name="Spatafora J."/>
            <person name="Crous P."/>
            <person name="Grigoriev I."/>
        </authorList>
    </citation>
    <scope>NUCLEOTIDE SEQUENCE</scope>
    <source>
        <strain evidence="1">CBS 161.51</strain>
    </source>
</reference>
<sequence length="415" mass="47563">MGRPFLNSIPHTSRTLHQFRYRVAIVLFIFALFHQQHLYLVSRQSLTAKYAPTNFNFHTEELDLGSSRSNKEDLQFQDELIANRPAWKVLSVGWEGKVFTYNDWVIKTFTPGWSPFRNCIHGAIAKWPTEIPASLHFGGRVSNVDVSERNSSHHTTVMYNGFVPVKAYFMTSASPSVPEQWHLVTPLLGGGNLHTLAKQLSRSAEAKSFREVDARYRPAFNRLLDTMEALHVAGYCHDDIKPANIFAQDELHWVLGDLGNLRHVLHPYHSSGLWKDNEQLEDCRSNDVIRVLRSYLKFVQSSASDADRFNIAFMEGQGPGSRLFWWAIAYAPTMSAGQLHRRSLIEYPEATRKTYFEDEYPGPTRPSALISFFSRRLAVKRAVNMALVTRMGEMRARWWAMVWLFGVPNSELCGH</sequence>
<keyword evidence="2" id="KW-1185">Reference proteome</keyword>
<dbReference type="EMBL" id="ML976227">
    <property type="protein sequence ID" value="KAF1935894.1"/>
    <property type="molecule type" value="Genomic_DNA"/>
</dbReference>